<dbReference type="EMBL" id="LR862145">
    <property type="protein sequence ID" value="CAD1826636.1"/>
    <property type="molecule type" value="Genomic_DNA"/>
</dbReference>
<dbReference type="SUPFAM" id="SSF90257">
    <property type="entry name" value="Myosin rod fragments"/>
    <property type="match status" value="1"/>
</dbReference>
<evidence type="ECO:0000256" key="1">
    <source>
        <dbReference type="SAM" id="Coils"/>
    </source>
</evidence>
<keyword evidence="2" id="KW-0812">Transmembrane</keyword>
<keyword evidence="1" id="KW-0175">Coiled coil</keyword>
<name>A0A6V7P7K5_ANACO</name>
<protein>
    <submittedName>
        <fullName evidence="3">Uncharacterized protein</fullName>
    </submittedName>
</protein>
<dbReference type="Gene3D" id="6.10.140.920">
    <property type="match status" value="1"/>
</dbReference>
<organism evidence="3">
    <name type="scientific">Ananas comosus var. bracteatus</name>
    <name type="common">red pineapple</name>
    <dbReference type="NCBI Taxonomy" id="296719"/>
    <lineage>
        <taxon>Eukaryota</taxon>
        <taxon>Viridiplantae</taxon>
        <taxon>Streptophyta</taxon>
        <taxon>Embryophyta</taxon>
        <taxon>Tracheophyta</taxon>
        <taxon>Spermatophyta</taxon>
        <taxon>Magnoliopsida</taxon>
        <taxon>Liliopsida</taxon>
        <taxon>Poales</taxon>
        <taxon>Bromeliaceae</taxon>
        <taxon>Bromelioideae</taxon>
        <taxon>Ananas</taxon>
    </lineage>
</organism>
<proteinExistence type="predicted"/>
<dbReference type="AlphaFoldDB" id="A0A6V7P7K5"/>
<keyword evidence="2" id="KW-1133">Transmembrane helix</keyword>
<evidence type="ECO:0000313" key="3">
    <source>
        <dbReference type="EMBL" id="CAD1826636.1"/>
    </source>
</evidence>
<keyword evidence="2" id="KW-0472">Membrane</keyword>
<gene>
    <name evidence="3" type="ORF">CB5_LOCUS9847</name>
</gene>
<feature type="transmembrane region" description="Helical" evidence="2">
    <location>
        <begin position="176"/>
        <end position="195"/>
    </location>
</feature>
<sequence>MFGIRRYVRLSSSSQVEPLLQADGCAETKYLQFTDDCKADIETIRKRNSVLERKVDDLTRKVNDLLSRTSKYEKDNKAEIERMRTKNANLGSEIKQCEKDNKAEIERMRRKIANLEDEIKNLKRKIAALDVKSANSRGMELSATCLTSQLILSEPKDIISPMEMEYQEGSNSSGELAAGMIILIFLISFLIGMQIPTFT</sequence>
<evidence type="ECO:0000256" key="2">
    <source>
        <dbReference type="SAM" id="Phobius"/>
    </source>
</evidence>
<accession>A0A6V7P7K5</accession>
<reference evidence="3" key="1">
    <citation type="submission" date="2020-07" db="EMBL/GenBank/DDBJ databases">
        <authorList>
            <person name="Lin J."/>
        </authorList>
    </citation>
    <scope>NUCLEOTIDE SEQUENCE</scope>
</reference>
<feature type="coiled-coil region" evidence="1">
    <location>
        <begin position="41"/>
        <end position="132"/>
    </location>
</feature>